<organism evidence="2 3">
    <name type="scientific">Macaca fascicularis</name>
    <name type="common">Crab-eating macaque</name>
    <name type="synonym">Cynomolgus monkey</name>
    <dbReference type="NCBI Taxonomy" id="9541"/>
    <lineage>
        <taxon>Eukaryota</taxon>
        <taxon>Metazoa</taxon>
        <taxon>Chordata</taxon>
        <taxon>Craniata</taxon>
        <taxon>Vertebrata</taxon>
        <taxon>Euteleostomi</taxon>
        <taxon>Mammalia</taxon>
        <taxon>Eutheria</taxon>
        <taxon>Euarchontoglires</taxon>
        <taxon>Primates</taxon>
        <taxon>Haplorrhini</taxon>
        <taxon>Catarrhini</taxon>
        <taxon>Cercopithecidae</taxon>
        <taxon>Cercopithecinae</taxon>
        <taxon>Macaca</taxon>
    </lineage>
</organism>
<feature type="transmembrane region" description="Helical" evidence="1">
    <location>
        <begin position="49"/>
        <end position="68"/>
    </location>
</feature>
<dbReference type="Ensembl" id="ENSMFAT00000081473.1">
    <property type="protein sequence ID" value="ENSMFAP00000051431.1"/>
    <property type="gene ID" value="ENSMFAG00000064925.1"/>
</dbReference>
<sequence length="69" mass="8277">HACNPSTLRENCTKAKLFCIFCFFLLHWKNSAFTFEIYILFFIKITKKIINCLTQVFIKTFFLMGFFFS</sequence>
<keyword evidence="1" id="KW-1133">Transmembrane helix</keyword>
<reference evidence="2 3" key="1">
    <citation type="submission" date="2013-03" db="EMBL/GenBank/DDBJ databases">
        <authorList>
            <person name="Warren W."/>
            <person name="Wilson R.K."/>
        </authorList>
    </citation>
    <scope>NUCLEOTIDE SEQUENCE</scope>
</reference>
<accession>A0A7N9CG95</accession>
<evidence type="ECO:0000313" key="2">
    <source>
        <dbReference type="Ensembl" id="ENSMFAP00000051431.1"/>
    </source>
</evidence>
<reference evidence="2" key="3">
    <citation type="submission" date="2025-09" db="UniProtKB">
        <authorList>
            <consortium name="Ensembl"/>
        </authorList>
    </citation>
    <scope>IDENTIFICATION</scope>
</reference>
<dbReference type="AlphaFoldDB" id="A0A7N9CG95"/>
<evidence type="ECO:0000313" key="3">
    <source>
        <dbReference type="Proteomes" id="UP000233100"/>
    </source>
</evidence>
<keyword evidence="3" id="KW-1185">Reference proteome</keyword>
<name>A0A7N9CG95_MACFA</name>
<protein>
    <submittedName>
        <fullName evidence="2">Uncharacterized protein</fullName>
    </submittedName>
</protein>
<feature type="transmembrane region" description="Helical" evidence="1">
    <location>
        <begin position="15"/>
        <end position="42"/>
    </location>
</feature>
<dbReference type="GeneTree" id="ENSGT00860000135660"/>
<evidence type="ECO:0000256" key="1">
    <source>
        <dbReference type="SAM" id="Phobius"/>
    </source>
</evidence>
<reference evidence="2" key="2">
    <citation type="submission" date="2025-08" db="UniProtKB">
        <authorList>
            <consortium name="Ensembl"/>
        </authorList>
    </citation>
    <scope>IDENTIFICATION</scope>
</reference>
<dbReference type="Proteomes" id="UP000233100">
    <property type="component" value="Chromosome 5"/>
</dbReference>
<proteinExistence type="predicted"/>
<keyword evidence="1" id="KW-0472">Membrane</keyword>
<keyword evidence="1" id="KW-0812">Transmembrane</keyword>